<dbReference type="InterPro" id="IPR001387">
    <property type="entry name" value="Cro/C1-type_HTH"/>
</dbReference>
<proteinExistence type="predicted"/>
<name>A0ABW5Q756_9BACI</name>
<keyword evidence="4" id="KW-1185">Reference proteome</keyword>
<sequence>MTNGKNDATDALKQSRKETGLTQLQLSLETGYSREAISQQENGRASVSPELSNHMSSKYNDPRIGIESAYEYKSWGLGWLDGEALDQHRAAVVMRTKKELKEALESIDEVAIAKQPKYIEIFERQQIENALVESAEAIAFLEFEIAKLCKDYDFKFHDIFNTAEQRMRAERLVK</sequence>
<dbReference type="InterPro" id="IPR010982">
    <property type="entry name" value="Lambda_DNA-bd_dom_sf"/>
</dbReference>
<evidence type="ECO:0000259" key="2">
    <source>
        <dbReference type="PROSITE" id="PS50943"/>
    </source>
</evidence>
<dbReference type="CDD" id="cd00093">
    <property type="entry name" value="HTH_XRE"/>
    <property type="match status" value="1"/>
</dbReference>
<reference evidence="4" key="1">
    <citation type="journal article" date="2019" name="Int. J. Syst. Evol. Microbiol.">
        <title>The Global Catalogue of Microorganisms (GCM) 10K type strain sequencing project: providing services to taxonomists for standard genome sequencing and annotation.</title>
        <authorList>
            <consortium name="The Broad Institute Genomics Platform"/>
            <consortium name="The Broad Institute Genome Sequencing Center for Infectious Disease"/>
            <person name="Wu L."/>
            <person name="Ma J."/>
        </authorList>
    </citation>
    <scope>NUCLEOTIDE SEQUENCE [LARGE SCALE GENOMIC DNA]</scope>
    <source>
        <strain evidence="4">TISTR 1571</strain>
    </source>
</reference>
<dbReference type="PROSITE" id="PS50943">
    <property type="entry name" value="HTH_CROC1"/>
    <property type="match status" value="1"/>
</dbReference>
<dbReference type="EMBL" id="JBHUMZ010000010">
    <property type="protein sequence ID" value="MFD2637723.1"/>
    <property type="molecule type" value="Genomic_DNA"/>
</dbReference>
<protein>
    <submittedName>
        <fullName evidence="3">Helix-turn-helix domain-containing protein</fullName>
    </submittedName>
</protein>
<evidence type="ECO:0000313" key="4">
    <source>
        <dbReference type="Proteomes" id="UP001597452"/>
    </source>
</evidence>
<feature type="compositionally biased region" description="Polar residues" evidence="1">
    <location>
        <begin position="20"/>
        <end position="58"/>
    </location>
</feature>
<dbReference type="Gene3D" id="1.10.260.40">
    <property type="entry name" value="lambda repressor-like DNA-binding domains"/>
    <property type="match status" value="1"/>
</dbReference>
<feature type="domain" description="HTH cro/C1-type" evidence="2">
    <location>
        <begin position="12"/>
        <end position="51"/>
    </location>
</feature>
<accession>A0ABW5Q756</accession>
<evidence type="ECO:0000313" key="3">
    <source>
        <dbReference type="EMBL" id="MFD2637723.1"/>
    </source>
</evidence>
<dbReference type="SUPFAM" id="SSF47413">
    <property type="entry name" value="lambda repressor-like DNA-binding domains"/>
    <property type="match status" value="1"/>
</dbReference>
<feature type="region of interest" description="Disordered" evidence="1">
    <location>
        <begin position="1"/>
        <end position="58"/>
    </location>
</feature>
<gene>
    <name evidence="3" type="ORF">ACFSW4_02400</name>
</gene>
<dbReference type="RefSeq" id="WP_377327227.1">
    <property type="nucleotide sequence ID" value="NZ_JBHUMZ010000010.1"/>
</dbReference>
<dbReference type="Pfam" id="PF01381">
    <property type="entry name" value="HTH_3"/>
    <property type="match status" value="1"/>
</dbReference>
<organism evidence="3 4">
    <name type="scientific">Piscibacillus salipiscarius</name>
    <dbReference type="NCBI Taxonomy" id="299480"/>
    <lineage>
        <taxon>Bacteria</taxon>
        <taxon>Bacillati</taxon>
        <taxon>Bacillota</taxon>
        <taxon>Bacilli</taxon>
        <taxon>Bacillales</taxon>
        <taxon>Bacillaceae</taxon>
        <taxon>Piscibacillus</taxon>
    </lineage>
</organism>
<comment type="caution">
    <text evidence="3">The sequence shown here is derived from an EMBL/GenBank/DDBJ whole genome shotgun (WGS) entry which is preliminary data.</text>
</comment>
<feature type="compositionally biased region" description="Basic and acidic residues" evidence="1">
    <location>
        <begin position="7"/>
        <end position="19"/>
    </location>
</feature>
<dbReference type="Proteomes" id="UP001597452">
    <property type="component" value="Unassembled WGS sequence"/>
</dbReference>
<evidence type="ECO:0000256" key="1">
    <source>
        <dbReference type="SAM" id="MobiDB-lite"/>
    </source>
</evidence>